<protein>
    <recommendedName>
        <fullName evidence="4">Exonuclease domain-containing protein</fullName>
    </recommendedName>
</protein>
<evidence type="ECO:0000256" key="2">
    <source>
        <dbReference type="ARBA" id="ARBA00022801"/>
    </source>
</evidence>
<evidence type="ECO:0000313" key="5">
    <source>
        <dbReference type="EMBL" id="GAA6169994.1"/>
    </source>
</evidence>
<feature type="domain" description="Exonuclease" evidence="4">
    <location>
        <begin position="45"/>
        <end position="215"/>
    </location>
</feature>
<name>A0ABQ0AEB3_9GAMM</name>
<evidence type="ECO:0000313" key="6">
    <source>
        <dbReference type="Proteomes" id="UP001465153"/>
    </source>
</evidence>
<dbReference type="InterPro" id="IPR036397">
    <property type="entry name" value="RNaseH_sf"/>
</dbReference>
<dbReference type="PANTHER" id="PTHR30231">
    <property type="entry name" value="DNA POLYMERASE III SUBUNIT EPSILON"/>
    <property type="match status" value="1"/>
</dbReference>
<dbReference type="PANTHER" id="PTHR30231:SF4">
    <property type="entry name" value="PROTEIN NEN2"/>
    <property type="match status" value="1"/>
</dbReference>
<dbReference type="EMBL" id="BAABWN010000017">
    <property type="protein sequence ID" value="GAA6169994.1"/>
    <property type="molecule type" value="Genomic_DNA"/>
</dbReference>
<dbReference type="InterPro" id="IPR013520">
    <property type="entry name" value="Ribonucl_H"/>
</dbReference>
<evidence type="ECO:0000256" key="3">
    <source>
        <dbReference type="ARBA" id="ARBA00022839"/>
    </source>
</evidence>
<keyword evidence="3" id="KW-0269">Exonuclease</keyword>
<evidence type="ECO:0000256" key="1">
    <source>
        <dbReference type="ARBA" id="ARBA00022722"/>
    </source>
</evidence>
<dbReference type="RefSeq" id="WP_353304359.1">
    <property type="nucleotide sequence ID" value="NZ_BAABWN010000017.1"/>
</dbReference>
<proteinExistence type="predicted"/>
<gene>
    <name evidence="5" type="ORF">NBRC116591_38060</name>
</gene>
<sequence>MLNPLYQTSARWYYLNLKPITGESASLLKNCWKNVPKVLNPQETPVLSLDLETSSLDPNNGEIISAGWVVIENGEVQLGTAKHLLVSAKSSVGRSATIHNIRDCELQDGISHEQLLIEILKAVDSKALLFHNAHLDMAFLNQLSMEYCQAPLLLPYFDSLQIEKNKLLKTADVLPQNSLTLSSCRHRYHLPRYPGHNALVDALATAELFIAQHQQ</sequence>
<dbReference type="CDD" id="cd06127">
    <property type="entry name" value="DEDDh"/>
    <property type="match status" value="1"/>
</dbReference>
<accession>A0ABQ0AEB3</accession>
<dbReference type="SUPFAM" id="SSF53098">
    <property type="entry name" value="Ribonuclease H-like"/>
    <property type="match status" value="1"/>
</dbReference>
<evidence type="ECO:0000259" key="4">
    <source>
        <dbReference type="SMART" id="SM00479"/>
    </source>
</evidence>
<dbReference type="Pfam" id="PF00929">
    <property type="entry name" value="RNase_T"/>
    <property type="match status" value="1"/>
</dbReference>
<keyword evidence="2" id="KW-0378">Hydrolase</keyword>
<reference evidence="5 6" key="1">
    <citation type="submission" date="2024-04" db="EMBL/GenBank/DDBJ databases">
        <title>Draft genome sequence of Sessilibacter corallicola NBRC 116591.</title>
        <authorList>
            <person name="Miyakawa T."/>
            <person name="Kusuya Y."/>
            <person name="Miura T."/>
        </authorList>
    </citation>
    <scope>NUCLEOTIDE SEQUENCE [LARGE SCALE GENOMIC DNA]</scope>
    <source>
        <strain evidence="5 6">KU-00831-HH</strain>
    </source>
</reference>
<keyword evidence="1" id="KW-0540">Nuclease</keyword>
<dbReference type="Proteomes" id="UP001465153">
    <property type="component" value="Unassembled WGS sequence"/>
</dbReference>
<dbReference type="Gene3D" id="3.30.420.10">
    <property type="entry name" value="Ribonuclease H-like superfamily/Ribonuclease H"/>
    <property type="match status" value="1"/>
</dbReference>
<organism evidence="5 6">
    <name type="scientific">Sessilibacter corallicola</name>
    <dbReference type="NCBI Taxonomy" id="2904075"/>
    <lineage>
        <taxon>Bacteria</taxon>
        <taxon>Pseudomonadati</taxon>
        <taxon>Pseudomonadota</taxon>
        <taxon>Gammaproteobacteria</taxon>
        <taxon>Cellvibrionales</taxon>
        <taxon>Cellvibrionaceae</taxon>
        <taxon>Sessilibacter</taxon>
    </lineage>
</organism>
<keyword evidence="6" id="KW-1185">Reference proteome</keyword>
<dbReference type="SMART" id="SM00479">
    <property type="entry name" value="EXOIII"/>
    <property type="match status" value="1"/>
</dbReference>
<comment type="caution">
    <text evidence="5">The sequence shown here is derived from an EMBL/GenBank/DDBJ whole genome shotgun (WGS) entry which is preliminary data.</text>
</comment>
<dbReference type="InterPro" id="IPR012337">
    <property type="entry name" value="RNaseH-like_sf"/>
</dbReference>